<gene>
    <name evidence="4" type="ORF">DPM19_25980</name>
</gene>
<dbReference type="SUPFAM" id="SSF49329">
    <property type="entry name" value="Cu,Zn superoxide dismutase-like"/>
    <property type="match status" value="1"/>
</dbReference>
<proteinExistence type="inferred from homology"/>
<comment type="similarity">
    <text evidence="1">Belongs to the Cu-Zn superoxide dismutase family.</text>
</comment>
<reference evidence="4 5" key="1">
    <citation type="submission" date="2018-06" db="EMBL/GenBank/DDBJ databases">
        <title>Actinomadura craniellae sp. nov. isolated from marine sponge Craniella sp.</title>
        <authorList>
            <person name="Li L."/>
            <person name="Xu Q.H."/>
            <person name="Lin H.W."/>
            <person name="Lu Y.H."/>
        </authorList>
    </citation>
    <scope>NUCLEOTIDE SEQUENCE [LARGE SCALE GENOMIC DNA]</scope>
    <source>
        <strain evidence="4 5">LHW63021</strain>
    </source>
</reference>
<comment type="caution">
    <text evidence="4">The sequence shown here is derived from an EMBL/GenBank/DDBJ whole genome shotgun (WGS) entry which is preliminary data.</text>
</comment>
<name>A0A365GZF6_9ACTN</name>
<evidence type="ECO:0000313" key="5">
    <source>
        <dbReference type="Proteomes" id="UP000251891"/>
    </source>
</evidence>
<keyword evidence="3" id="KW-0732">Signal</keyword>
<organism evidence="4 5">
    <name type="scientific">Actinomadura craniellae</name>
    <dbReference type="NCBI Taxonomy" id="2231787"/>
    <lineage>
        <taxon>Bacteria</taxon>
        <taxon>Bacillati</taxon>
        <taxon>Actinomycetota</taxon>
        <taxon>Actinomycetes</taxon>
        <taxon>Streptosporangiales</taxon>
        <taxon>Thermomonosporaceae</taxon>
        <taxon>Actinomadura</taxon>
    </lineage>
</organism>
<dbReference type="Gene3D" id="2.60.40.200">
    <property type="entry name" value="Superoxide dismutase, copper/zinc binding domain"/>
    <property type="match status" value="1"/>
</dbReference>
<feature type="region of interest" description="Disordered" evidence="2">
    <location>
        <begin position="26"/>
        <end position="101"/>
    </location>
</feature>
<dbReference type="Proteomes" id="UP000251891">
    <property type="component" value="Unassembled WGS sequence"/>
</dbReference>
<dbReference type="RefSeq" id="WP_111870667.1">
    <property type="nucleotide sequence ID" value="NZ_QLYX01000014.1"/>
</dbReference>
<feature type="chain" id="PRO_5039683846" evidence="3">
    <location>
        <begin position="23"/>
        <end position="196"/>
    </location>
</feature>
<feature type="compositionally biased region" description="Low complexity" evidence="2">
    <location>
        <begin position="50"/>
        <end position="65"/>
    </location>
</feature>
<feature type="signal peptide" evidence="3">
    <location>
        <begin position="1"/>
        <end position="22"/>
    </location>
</feature>
<dbReference type="GO" id="GO:0046872">
    <property type="term" value="F:metal ion binding"/>
    <property type="evidence" value="ECO:0007669"/>
    <property type="project" value="InterPro"/>
</dbReference>
<feature type="compositionally biased region" description="Low complexity" evidence="2">
    <location>
        <begin position="26"/>
        <end position="35"/>
    </location>
</feature>
<dbReference type="PROSITE" id="PS51257">
    <property type="entry name" value="PROKAR_LIPOPROTEIN"/>
    <property type="match status" value="1"/>
</dbReference>
<protein>
    <submittedName>
        <fullName evidence="4">Superoxide dismutase family protein</fullName>
    </submittedName>
</protein>
<accession>A0A365GZF6</accession>
<dbReference type="InterPro" id="IPR036423">
    <property type="entry name" value="SOD-like_Cu/Zn_dom_sf"/>
</dbReference>
<evidence type="ECO:0000313" key="4">
    <source>
        <dbReference type="EMBL" id="RAY12176.1"/>
    </source>
</evidence>
<feature type="compositionally biased region" description="Basic and acidic residues" evidence="2">
    <location>
        <begin position="86"/>
        <end position="100"/>
    </location>
</feature>
<sequence>MFYGSMRRVAVGAAAAALAVLAGGCGPSAESAAPQPAAPQPRDGAHEHGAPATAQATAQATAKPQGSGSLKVKKGTFKPLPGRPAGYDKVKGTARLEQRGNTKVTLSVSGLRPGVEYTSHLHAKKCSVEKGGPHFKFDPKGGDEPPNEVHLRFIADPKGQAKAEAYNNREVGDRAPSIVIHPAADMTRRIACADFR</sequence>
<keyword evidence="5" id="KW-1185">Reference proteome</keyword>
<dbReference type="OrthoDB" id="3297424at2"/>
<dbReference type="GO" id="GO:0006801">
    <property type="term" value="P:superoxide metabolic process"/>
    <property type="evidence" value="ECO:0007669"/>
    <property type="project" value="InterPro"/>
</dbReference>
<evidence type="ECO:0000256" key="3">
    <source>
        <dbReference type="SAM" id="SignalP"/>
    </source>
</evidence>
<evidence type="ECO:0000256" key="1">
    <source>
        <dbReference type="ARBA" id="ARBA00010457"/>
    </source>
</evidence>
<evidence type="ECO:0000256" key="2">
    <source>
        <dbReference type="SAM" id="MobiDB-lite"/>
    </source>
</evidence>
<dbReference type="EMBL" id="QLYX01000014">
    <property type="protein sequence ID" value="RAY12176.1"/>
    <property type="molecule type" value="Genomic_DNA"/>
</dbReference>
<dbReference type="AlphaFoldDB" id="A0A365GZF6"/>